<name>A0A8S5Q0J5_9CAUD</name>
<reference evidence="1" key="1">
    <citation type="journal article" date="2021" name="Proc. Natl. Acad. Sci. U.S.A.">
        <title>A Catalog of Tens of Thousands of Viruses from Human Metagenomes Reveals Hidden Associations with Chronic Diseases.</title>
        <authorList>
            <person name="Tisza M.J."/>
            <person name="Buck C.B."/>
        </authorList>
    </citation>
    <scope>NUCLEOTIDE SEQUENCE</scope>
    <source>
        <strain evidence="1">CtOCb13</strain>
    </source>
</reference>
<evidence type="ECO:0008006" key="2">
    <source>
        <dbReference type="Google" id="ProtNLM"/>
    </source>
</evidence>
<protein>
    <recommendedName>
        <fullName evidence="2">DUF4494 domain-containing protein</fullName>
    </recommendedName>
</protein>
<dbReference type="Pfam" id="PF14902">
    <property type="entry name" value="DUF4494"/>
    <property type="match status" value="1"/>
</dbReference>
<proteinExistence type="predicted"/>
<organism evidence="1">
    <name type="scientific">Siphoviridae sp. ctOCb13</name>
    <dbReference type="NCBI Taxonomy" id="2825477"/>
    <lineage>
        <taxon>Viruses</taxon>
        <taxon>Duplodnaviria</taxon>
        <taxon>Heunggongvirae</taxon>
        <taxon>Uroviricota</taxon>
        <taxon>Caudoviricetes</taxon>
    </lineage>
</organism>
<evidence type="ECO:0000313" key="1">
    <source>
        <dbReference type="EMBL" id="DAE12682.1"/>
    </source>
</evidence>
<accession>A0A8S5Q0J5</accession>
<dbReference type="InterPro" id="IPR027848">
    <property type="entry name" value="DUF4494"/>
</dbReference>
<dbReference type="EMBL" id="BK015555">
    <property type="protein sequence ID" value="DAE12682.1"/>
    <property type="molecule type" value="Genomic_DNA"/>
</dbReference>
<sequence length="152" mass="17462">MIRSLIQNNVIMETFIEAKVKFNKQLENGKFKKVNEPYIVKALSFTEAEARVTKEVSPYISGEFTVSAVKKSNIVEIFRNAEGDFWYKVKANFINIDEKTAVEKLTPVYYLVQAQDFRTAYDNFLKGMKGTMADFLIASITETKIMDVFDTI</sequence>